<comment type="caution">
    <text evidence="4">The sequence shown here is derived from an EMBL/GenBank/DDBJ whole genome shotgun (WGS) entry which is preliminary data.</text>
</comment>
<dbReference type="PROSITE" id="PS50977">
    <property type="entry name" value="HTH_TETR_2"/>
    <property type="match status" value="1"/>
</dbReference>
<dbReference type="PANTHER" id="PTHR43479:SF7">
    <property type="entry name" value="TETR-FAMILY TRANSCRIPTIONAL REGULATOR"/>
    <property type="match status" value="1"/>
</dbReference>
<dbReference type="EMBL" id="DWUX01000140">
    <property type="protein sequence ID" value="HJD39917.1"/>
    <property type="molecule type" value="Genomic_DNA"/>
</dbReference>
<dbReference type="Gene3D" id="1.10.357.10">
    <property type="entry name" value="Tetracycline Repressor, domain 2"/>
    <property type="match status" value="1"/>
</dbReference>
<evidence type="ECO:0000313" key="4">
    <source>
        <dbReference type="EMBL" id="HJD39917.1"/>
    </source>
</evidence>
<dbReference type="InterPro" id="IPR001647">
    <property type="entry name" value="HTH_TetR"/>
</dbReference>
<dbReference type="InterPro" id="IPR050624">
    <property type="entry name" value="HTH-type_Tx_Regulator"/>
</dbReference>
<gene>
    <name evidence="4" type="ORF">H9913_07790</name>
</gene>
<keyword evidence="1 2" id="KW-0238">DNA-binding</keyword>
<reference evidence="4" key="1">
    <citation type="journal article" date="2021" name="PeerJ">
        <title>Extensive microbial diversity within the chicken gut microbiome revealed by metagenomics and culture.</title>
        <authorList>
            <person name="Gilroy R."/>
            <person name="Ravi A."/>
            <person name="Getino M."/>
            <person name="Pursley I."/>
            <person name="Horton D.L."/>
            <person name="Alikhan N.F."/>
            <person name="Baker D."/>
            <person name="Gharbi K."/>
            <person name="Hall N."/>
            <person name="Watson M."/>
            <person name="Adriaenssens E.M."/>
            <person name="Foster-Nyarko E."/>
            <person name="Jarju S."/>
            <person name="Secka A."/>
            <person name="Antonio M."/>
            <person name="Oren A."/>
            <person name="Chaudhuri R.R."/>
            <person name="La Ragione R."/>
            <person name="Hildebrand F."/>
            <person name="Pallen M.J."/>
        </authorList>
    </citation>
    <scope>NUCLEOTIDE SEQUENCE</scope>
    <source>
        <strain evidence="4">ChiW19-6364</strain>
    </source>
</reference>
<dbReference type="InterPro" id="IPR009057">
    <property type="entry name" value="Homeodomain-like_sf"/>
</dbReference>
<dbReference type="Proteomes" id="UP000823850">
    <property type="component" value="Unassembled WGS sequence"/>
</dbReference>
<accession>A0A9D2U4W9</accession>
<evidence type="ECO:0000259" key="3">
    <source>
        <dbReference type="PROSITE" id="PS50977"/>
    </source>
</evidence>
<dbReference type="PANTHER" id="PTHR43479">
    <property type="entry name" value="ACREF/ENVCD OPERON REPRESSOR-RELATED"/>
    <property type="match status" value="1"/>
</dbReference>
<dbReference type="AlphaFoldDB" id="A0A9D2U4W9"/>
<dbReference type="SUPFAM" id="SSF46689">
    <property type="entry name" value="Homeodomain-like"/>
    <property type="match status" value="1"/>
</dbReference>
<evidence type="ECO:0000313" key="5">
    <source>
        <dbReference type="Proteomes" id="UP000823850"/>
    </source>
</evidence>
<dbReference type="GO" id="GO:0003677">
    <property type="term" value="F:DNA binding"/>
    <property type="evidence" value="ECO:0007669"/>
    <property type="project" value="UniProtKB-UniRule"/>
</dbReference>
<sequence>MKQQPKQDLRYLKNENLIRETFRKMICEMDYSKISIKELAQRAQINRKTFYLHYSSLDHLLAVLQLEIMEPTVQMISETKFPEDAEIIIKKSFEIMASLDWADKKILSTKGDLPEKKGPSDLIREQLFQKYDHLAQYSPFESSLILTYFSVCLGVIFRQWEANSQQIPIEEMIQMTTKMILHGLEGVGLVPEENDGF</sequence>
<feature type="DNA-binding region" description="H-T-H motif" evidence="2">
    <location>
        <begin position="35"/>
        <end position="54"/>
    </location>
</feature>
<proteinExistence type="predicted"/>
<reference evidence="4" key="2">
    <citation type="submission" date="2021-04" db="EMBL/GenBank/DDBJ databases">
        <authorList>
            <person name="Gilroy R."/>
        </authorList>
    </citation>
    <scope>NUCLEOTIDE SEQUENCE</scope>
    <source>
        <strain evidence="4">ChiW19-6364</strain>
    </source>
</reference>
<evidence type="ECO:0000256" key="2">
    <source>
        <dbReference type="PROSITE-ProRule" id="PRU00335"/>
    </source>
</evidence>
<feature type="domain" description="HTH tetR-type" evidence="3">
    <location>
        <begin position="12"/>
        <end position="72"/>
    </location>
</feature>
<protein>
    <submittedName>
        <fullName evidence="4">TetR family transcriptional regulator</fullName>
    </submittedName>
</protein>
<organism evidence="4 5">
    <name type="scientific">Candidatus Blautia stercoripullorum</name>
    <dbReference type="NCBI Taxonomy" id="2838502"/>
    <lineage>
        <taxon>Bacteria</taxon>
        <taxon>Bacillati</taxon>
        <taxon>Bacillota</taxon>
        <taxon>Clostridia</taxon>
        <taxon>Lachnospirales</taxon>
        <taxon>Lachnospiraceae</taxon>
        <taxon>Blautia</taxon>
    </lineage>
</organism>
<evidence type="ECO:0000256" key="1">
    <source>
        <dbReference type="ARBA" id="ARBA00023125"/>
    </source>
</evidence>
<name>A0A9D2U4W9_9FIRM</name>